<keyword evidence="5 8" id="KW-0812">Transmembrane</keyword>
<comment type="caution">
    <text evidence="9">The sequence shown here is derived from an EMBL/GenBank/DDBJ whole genome shotgun (WGS) entry which is preliminary data.</text>
</comment>
<reference evidence="9 10" key="1">
    <citation type="submission" date="2017-10" db="EMBL/GenBank/DDBJ databases">
        <title>Effective Description of Clostridium neonatale sp. nov. linked to necrotizing enterocolitis in neonates and a clarification of species assignable to the genus Clostridium (Prazmowski 1880) emend. Lawson and Rainey 2016.</title>
        <authorList>
            <person name="Bernard K."/>
            <person name="Burdz T."/>
            <person name="Wiebe D."/>
            <person name="Balcewich B."/>
            <person name="Alfa M."/>
            <person name="Bernier A.-M."/>
        </authorList>
    </citation>
    <scope>NUCLEOTIDE SEQUENCE [LARGE SCALE GENOMIC DNA]</scope>
    <source>
        <strain evidence="9 10">LCDC99A005</strain>
    </source>
</reference>
<feature type="transmembrane region" description="Helical" evidence="8">
    <location>
        <begin position="116"/>
        <end position="138"/>
    </location>
</feature>
<keyword evidence="10" id="KW-1185">Reference proteome</keyword>
<dbReference type="Proteomes" id="UP000220840">
    <property type="component" value="Unassembled WGS sequence"/>
</dbReference>
<dbReference type="Gene3D" id="1.20.1530.20">
    <property type="match status" value="2"/>
</dbReference>
<dbReference type="InterPro" id="IPR038770">
    <property type="entry name" value="Na+/solute_symporter_sf"/>
</dbReference>
<feature type="transmembrane region" description="Helical" evidence="8">
    <location>
        <begin position="214"/>
        <end position="233"/>
    </location>
</feature>
<evidence type="ECO:0000256" key="3">
    <source>
        <dbReference type="ARBA" id="ARBA00022448"/>
    </source>
</evidence>
<feature type="transmembrane region" description="Helical" evidence="8">
    <location>
        <begin position="150"/>
        <end position="169"/>
    </location>
</feature>
<dbReference type="PANTHER" id="PTHR36838">
    <property type="entry name" value="AUXIN EFFLUX CARRIER FAMILY PROTEIN"/>
    <property type="match status" value="1"/>
</dbReference>
<evidence type="ECO:0000313" key="9">
    <source>
        <dbReference type="EMBL" id="PEG29140.1"/>
    </source>
</evidence>
<dbReference type="STRING" id="137838.GCA_001458595_00333"/>
<feature type="transmembrane region" description="Helical" evidence="8">
    <location>
        <begin position="304"/>
        <end position="324"/>
    </location>
</feature>
<evidence type="ECO:0000256" key="1">
    <source>
        <dbReference type="ARBA" id="ARBA00004651"/>
    </source>
</evidence>
<protein>
    <submittedName>
        <fullName evidence="9">AEC family transporter</fullName>
    </submittedName>
</protein>
<dbReference type="Pfam" id="PF03547">
    <property type="entry name" value="Mem_trans"/>
    <property type="match status" value="1"/>
</dbReference>
<dbReference type="PANTHER" id="PTHR36838:SF1">
    <property type="entry name" value="SLR1864 PROTEIN"/>
    <property type="match status" value="1"/>
</dbReference>
<feature type="transmembrane region" description="Helical" evidence="8">
    <location>
        <begin position="245"/>
        <end position="265"/>
    </location>
</feature>
<dbReference type="OrthoDB" id="9798064at2"/>
<evidence type="ECO:0000256" key="6">
    <source>
        <dbReference type="ARBA" id="ARBA00022989"/>
    </source>
</evidence>
<evidence type="ECO:0000256" key="2">
    <source>
        <dbReference type="ARBA" id="ARBA00010145"/>
    </source>
</evidence>
<feature type="transmembrane region" description="Helical" evidence="8">
    <location>
        <begin position="336"/>
        <end position="357"/>
    </location>
</feature>
<feature type="transmembrane region" description="Helical" evidence="8">
    <location>
        <begin position="277"/>
        <end position="298"/>
    </location>
</feature>
<evidence type="ECO:0000256" key="7">
    <source>
        <dbReference type="ARBA" id="ARBA00023136"/>
    </source>
</evidence>
<organism evidence="9 10">
    <name type="scientific">Clostridium neonatale</name>
    <dbReference type="NCBI Taxonomy" id="137838"/>
    <lineage>
        <taxon>Bacteria</taxon>
        <taxon>Bacillati</taxon>
        <taxon>Bacillota</taxon>
        <taxon>Clostridia</taxon>
        <taxon>Eubacteriales</taxon>
        <taxon>Clostridiaceae</taxon>
        <taxon>Clostridium</taxon>
    </lineage>
</organism>
<keyword evidence="4" id="KW-1003">Cell membrane</keyword>
<dbReference type="InterPro" id="IPR004776">
    <property type="entry name" value="Mem_transp_PIN-like"/>
</dbReference>
<proteinExistence type="inferred from homology"/>
<evidence type="ECO:0000256" key="4">
    <source>
        <dbReference type="ARBA" id="ARBA00022475"/>
    </source>
</evidence>
<comment type="subcellular location">
    <subcellularLocation>
        <location evidence="1">Cell membrane</location>
        <topology evidence="1">Multi-pass membrane protein</topology>
    </subcellularLocation>
</comment>
<gene>
    <name evidence="9" type="ORF">CQ394_19675</name>
</gene>
<feature type="transmembrane region" description="Helical" evidence="8">
    <location>
        <begin position="53"/>
        <end position="73"/>
    </location>
</feature>
<evidence type="ECO:0000313" key="10">
    <source>
        <dbReference type="Proteomes" id="UP000220840"/>
    </source>
</evidence>
<keyword evidence="6 8" id="KW-1133">Transmembrane helix</keyword>
<dbReference type="GO" id="GO:0005886">
    <property type="term" value="C:plasma membrane"/>
    <property type="evidence" value="ECO:0007669"/>
    <property type="project" value="UniProtKB-SubCell"/>
</dbReference>
<dbReference type="EMBL" id="PDCJ01000005">
    <property type="protein sequence ID" value="PEG29140.1"/>
    <property type="molecule type" value="Genomic_DNA"/>
</dbReference>
<keyword evidence="3" id="KW-0813">Transport</keyword>
<dbReference type="GO" id="GO:0055085">
    <property type="term" value="P:transmembrane transport"/>
    <property type="evidence" value="ECO:0007669"/>
    <property type="project" value="InterPro"/>
</dbReference>
<accession>A0A2A7MC34</accession>
<dbReference type="AlphaFoldDB" id="A0A2A7MC34"/>
<comment type="similarity">
    <text evidence="2">Belongs to the auxin efflux carrier (TC 2.A.69) family.</text>
</comment>
<sequence length="358" mass="39755">MYCNMDNSLCVKVFKILLSIKFNNRYHSCSITIILSLSKGNTNCKKEEEAMNIMVLIETMVVLFVIMLIGYILNKLGILRAESNDVLSELIVKVTGPVLVVSSVCSTNEMTDKNQIIKIFFIGILLYVVLIAFSQIVIKLFCANDESKNIYSLMLVFTNTSFVGYPVLRALYGDYAIFASAILHMPFNVLIYSYGVYMIQNKGDSKRKFRIEDVLNVGVIAAIIALVIFLLGIEVPQTIQKILSMIGDITIPLSMMLIGSSLALIPIKYVFSNIKIYIVSFIKLIIMPLIAYFIANLFTSDSFIIAQLTIATALPAGSMIVMLTTQYKGNVKAASIGVFITTVLSVVTIPLMIYLLLT</sequence>
<evidence type="ECO:0000256" key="8">
    <source>
        <dbReference type="SAM" id="Phobius"/>
    </source>
</evidence>
<keyword evidence="7 8" id="KW-0472">Membrane</keyword>
<feature type="transmembrane region" description="Helical" evidence="8">
    <location>
        <begin position="175"/>
        <end position="194"/>
    </location>
</feature>
<evidence type="ECO:0000256" key="5">
    <source>
        <dbReference type="ARBA" id="ARBA00022692"/>
    </source>
</evidence>
<name>A0A2A7MC34_9CLOT</name>